<dbReference type="Proteomes" id="UP000003191">
    <property type="component" value="Unassembled WGS sequence"/>
</dbReference>
<protein>
    <submittedName>
        <fullName evidence="1">Uncharacterized protein</fullName>
    </submittedName>
</protein>
<reference evidence="1 2" key="1">
    <citation type="submission" date="2010-02" db="EMBL/GenBank/DDBJ databases">
        <authorList>
            <person name="Weinstock G."/>
            <person name="Sodergren E."/>
            <person name="Clifton S."/>
            <person name="Fulton L."/>
            <person name="Fulton B."/>
            <person name="Courtney L."/>
            <person name="Fronick C."/>
            <person name="Harrison M."/>
            <person name="Strong C."/>
            <person name="Farmer C."/>
            <person name="Delahaunty K."/>
            <person name="Markovic C."/>
            <person name="Hall O."/>
            <person name="Minx P."/>
            <person name="Tomlinson C."/>
            <person name="Mitreva M."/>
            <person name="Nelson J."/>
            <person name="Hou S."/>
            <person name="Wollam A."/>
            <person name="Pepin K.H."/>
            <person name="Johnson M."/>
            <person name="Bhonagiri V."/>
            <person name="Zhang X."/>
            <person name="Suruliraj S."/>
            <person name="Warren W."/>
            <person name="Chinwalla A."/>
            <person name="Mardis E.R."/>
            <person name="Wilson R.K."/>
        </authorList>
    </citation>
    <scope>NUCLEOTIDE SEQUENCE [LARGE SCALE GENOMIC DNA]</scope>
    <source>
        <strain evidence="1 2">DSM 20213</strain>
    </source>
</reference>
<gene>
    <name evidence="1" type="ORF">BIFBRE_05083</name>
</gene>
<feature type="non-terminal residue" evidence="1">
    <location>
        <position position="83"/>
    </location>
</feature>
<keyword evidence="2" id="KW-1185">Reference proteome</keyword>
<dbReference type="HOGENOM" id="CLU_2547698_0_0_11"/>
<comment type="caution">
    <text evidence="1">The sequence shown here is derived from an EMBL/GenBank/DDBJ whole genome shotgun (WGS) entry which is preliminary data.</text>
</comment>
<accession>D4BSJ1</accession>
<evidence type="ECO:0000313" key="2">
    <source>
        <dbReference type="Proteomes" id="UP000003191"/>
    </source>
</evidence>
<organism evidence="1 2">
    <name type="scientific">Bifidobacterium breve DSM 20213 = JCM 1192</name>
    <dbReference type="NCBI Taxonomy" id="518634"/>
    <lineage>
        <taxon>Bacteria</taxon>
        <taxon>Bacillati</taxon>
        <taxon>Actinomycetota</taxon>
        <taxon>Actinomycetes</taxon>
        <taxon>Bifidobacteriales</taxon>
        <taxon>Bifidobacteriaceae</taxon>
        <taxon>Bifidobacterium</taxon>
    </lineage>
</organism>
<dbReference type="AlphaFoldDB" id="D4BSJ1"/>
<dbReference type="PANTHER" id="PTHR48258">
    <property type="entry name" value="DUF4218 DOMAIN-CONTAINING PROTEIN-RELATED"/>
    <property type="match status" value="1"/>
</dbReference>
<proteinExistence type="predicted"/>
<name>D4BSJ1_BIFBR</name>
<dbReference type="EMBL" id="ACCG02000051">
    <property type="protein sequence ID" value="EFE88067.1"/>
    <property type="molecule type" value="Genomic_DNA"/>
</dbReference>
<evidence type="ECO:0000313" key="1">
    <source>
        <dbReference type="EMBL" id="EFE88067.1"/>
    </source>
</evidence>
<dbReference type="PANTHER" id="PTHR48258:SF9">
    <property type="entry name" value="OS01G0348150 PROTEIN"/>
    <property type="match status" value="1"/>
</dbReference>
<sequence>MKEKKFTNLKAHDCHMLMTQLLPVALRGVLSENVRLLVVKLCAFLKAISQKAIDPAKLGKLQNDAVQCLVGFELAFPHTALES</sequence>